<organism evidence="2">
    <name type="scientific">Pyramimonas orientalis virus</name>
    <name type="common">PoV01</name>
    <dbReference type="NCBI Taxonomy" id="455367"/>
    <lineage>
        <taxon>Viruses</taxon>
        <taxon>Varidnaviria</taxon>
        <taxon>Bamfordvirae</taxon>
        <taxon>Nucleocytoviricota</taxon>
        <taxon>Megaviricetes</taxon>
        <taxon>Imitervirales</taxon>
        <taxon>Allomimiviridae</taxon>
        <taxon>Heliosvirus</taxon>
        <taxon>Heliosvirus raunefjordenense</taxon>
    </lineage>
</organism>
<name>A0A7M3UNY2_POV01</name>
<feature type="domain" description="DNA-directed RNA polymerase II subunit RPB9-like zinc ribbon" evidence="1">
    <location>
        <begin position="1"/>
        <end position="38"/>
    </location>
</feature>
<proteinExistence type="predicted"/>
<dbReference type="InterPro" id="IPR001529">
    <property type="entry name" value="Zn_ribbon_RPB9"/>
</dbReference>
<sequence length="124" mass="14790">MDFCSFCDNMLYIKDTEEDKFNVMYYCKNCSYEKPLSTESTSTLIIQNKYSDNNINMNNVINENIIHDPTIPHINNIVCPNTQCIKPKDKNNDIMYIKVDNVNLKFVYYCTYCKYFWENNLNKN</sequence>
<reference evidence="2" key="1">
    <citation type="submission" date="2020-06" db="EMBL/GenBank/DDBJ databases">
        <title>Lateral gene transfer of anion-conducting channel rhodopsins between green algae and giant viruses.</title>
        <authorList>
            <person name="Rozenberg A."/>
            <person name="Oppermann J."/>
            <person name="Wietek J."/>
            <person name="Fernandez Lahore R.G."/>
            <person name="Sandaa R.-A."/>
            <person name="Bratbak G."/>
            <person name="Hegemann P."/>
            <person name="Beja O."/>
        </authorList>
    </citation>
    <scope>NUCLEOTIDE SEQUENCE</scope>
    <source>
        <strain evidence="2">01B</strain>
    </source>
</reference>
<dbReference type="SUPFAM" id="SSF57783">
    <property type="entry name" value="Zinc beta-ribbon"/>
    <property type="match status" value="1"/>
</dbReference>
<accession>A0A7M3UNY2</accession>
<dbReference type="GO" id="GO:0006351">
    <property type="term" value="P:DNA-templated transcription"/>
    <property type="evidence" value="ECO:0007669"/>
    <property type="project" value="InterPro"/>
</dbReference>
<dbReference type="EMBL" id="MT663537">
    <property type="protein sequence ID" value="QOI90427.1"/>
    <property type="molecule type" value="Genomic_DNA"/>
</dbReference>
<dbReference type="Pfam" id="PF02150">
    <property type="entry name" value="Zn_ribbon_RPB9"/>
    <property type="match status" value="1"/>
</dbReference>
<evidence type="ECO:0000259" key="1">
    <source>
        <dbReference type="Pfam" id="PF02150"/>
    </source>
</evidence>
<organismHost>
    <name type="scientific">Pyramimonas plurioculata</name>
    <dbReference type="NCBI Taxonomy" id="36893"/>
</organismHost>
<evidence type="ECO:0000313" key="2">
    <source>
        <dbReference type="EMBL" id="QOI90427.1"/>
    </source>
</evidence>
<dbReference type="Gene3D" id="2.20.25.10">
    <property type="match status" value="2"/>
</dbReference>
<gene>
    <name evidence="2" type="ORF">HWQ62_00291</name>
</gene>
<protein>
    <recommendedName>
        <fullName evidence="1">DNA-directed RNA polymerase II subunit RPB9-like zinc ribbon domain-containing protein</fullName>
    </recommendedName>
</protein>